<dbReference type="Proteomes" id="UP001153331">
    <property type="component" value="Unassembled WGS sequence"/>
</dbReference>
<protein>
    <submittedName>
        <fullName evidence="1">Uncharacterized protein</fullName>
    </submittedName>
</protein>
<proteinExistence type="predicted"/>
<organism evidence="1 2">
    <name type="scientific">Boeremia exigua</name>
    <dbReference type="NCBI Taxonomy" id="749465"/>
    <lineage>
        <taxon>Eukaryota</taxon>
        <taxon>Fungi</taxon>
        <taxon>Dikarya</taxon>
        <taxon>Ascomycota</taxon>
        <taxon>Pezizomycotina</taxon>
        <taxon>Dothideomycetes</taxon>
        <taxon>Pleosporomycetidae</taxon>
        <taxon>Pleosporales</taxon>
        <taxon>Pleosporineae</taxon>
        <taxon>Didymellaceae</taxon>
        <taxon>Boeremia</taxon>
    </lineage>
</organism>
<dbReference type="EMBL" id="JAPHNI010001660">
    <property type="protein sequence ID" value="KAJ8105088.1"/>
    <property type="molecule type" value="Genomic_DNA"/>
</dbReference>
<keyword evidence="2" id="KW-1185">Reference proteome</keyword>
<comment type="caution">
    <text evidence="1">The sequence shown here is derived from an EMBL/GenBank/DDBJ whole genome shotgun (WGS) entry which is preliminary data.</text>
</comment>
<gene>
    <name evidence="1" type="ORF">OPT61_g10390</name>
</gene>
<accession>A0ACC2HQQ1</accession>
<reference evidence="1" key="1">
    <citation type="submission" date="2022-11" db="EMBL/GenBank/DDBJ databases">
        <title>Genome Sequence of Boeremia exigua.</title>
        <authorList>
            <person name="Buettner E."/>
        </authorList>
    </citation>
    <scope>NUCLEOTIDE SEQUENCE</scope>
    <source>
        <strain evidence="1">CU02</strain>
    </source>
</reference>
<evidence type="ECO:0000313" key="1">
    <source>
        <dbReference type="EMBL" id="KAJ8105088.1"/>
    </source>
</evidence>
<evidence type="ECO:0000313" key="2">
    <source>
        <dbReference type="Proteomes" id="UP001153331"/>
    </source>
</evidence>
<name>A0ACC2HQQ1_9PLEO</name>
<sequence>MRAASPPWAEKLCEWSQLRLSNRNFGKAANNTMPAKRTPVPVPGSKPKSKSKVVPPKTSLSQELVGSDDDSSTDSAPKAKKTEKPKATIGVHKPSSAAKSSAKDKSTPKVTPIPKPTPKKPAPKTIATPKQVEELSSSEVSDDDDAPARDIPTKLPGEVEMKDASSESDSDSESESDSSSEEAAEPAPKPTKPAASKPQQVELRAAKPYAPPKGFVLVSEKDRTTSKAAKIFDNLQGKQVWHITAPAGVSLKELESISMDKAMKGDSILSQKGTDYGFSKTEKSEDGPREVLVPQKNGYSAVPAKISQTLHLQELVRLPKLSSKQADPNTGSEAAASITRSTIRAPRPQVKGLKMRYLPLGFVGADSGGVLGDTDSEGDDVPQERAGLAVPKGLNLPTKAGKRKHTEANGEEAPSKKIKKHRSPEELKKREEKKAKKDKKAKA</sequence>